<dbReference type="GO" id="GO:0006508">
    <property type="term" value="P:proteolysis"/>
    <property type="evidence" value="ECO:0007669"/>
    <property type="project" value="InterPro"/>
</dbReference>
<dbReference type="PANTHER" id="PTHR22576">
    <property type="entry name" value="MUCOSA ASSOCIATED LYMPHOID TISSUE LYMPHOMA TRANSLOCATION PROTEIN 1/PARACASPASE"/>
    <property type="match status" value="1"/>
</dbReference>
<sequence length="456" mass="51528">MEDVQKSLHRKLFETINKEMTDEDFRSFRSIAQGKGLRPGEASKCNTPSDVLDKLQRKGKIKLGCYQVLKDIFIEMEQQELIKEVDKAEQKLEEAGCEISDEIPQPYENLRPPLRRQSSQPGESVAEKRRRFRSQTSSSSLDSNPSFERQMSPPGSAGTRRGSSTNQPPWTSFDSSSPPKFRRQSSGRSSFEHDDYDITTIDPAVIAERDDCYPPGQGYVLIINNFSQEREASTKDVEGLVEFFMKINYKVSTEEDLSKDEMIDTLDIAKLEMQKAARGKNKFKYSCFICIVSSHGDKEGVKSQDNQTVSMAELQTPFLGDSLKCMAGSPKMFIIQACRGDKKQPGVDRPDEEPGDEGQLDISDIMRSVTTPRDANILVAYATTEGFKAWRRTGEGSWFLFEMLEVFKAKVQSDHLLDMLTEVNDKVSHRTVVGSEPAKQMPCQVTTLTKKFFFST</sequence>
<evidence type="ECO:0000313" key="9">
    <source>
        <dbReference type="Proteomes" id="UP000838412"/>
    </source>
</evidence>
<dbReference type="PRINTS" id="PR00376">
    <property type="entry name" value="IL1BCENZYME"/>
</dbReference>
<dbReference type="Gene3D" id="3.40.50.1460">
    <property type="match status" value="1"/>
</dbReference>
<gene>
    <name evidence="8" type="primary">CASP3</name>
    <name evidence="8" type="ORF">BLAG_LOCUS24251</name>
</gene>
<feature type="domain" description="DED" evidence="5">
    <location>
        <begin position="8"/>
        <end position="87"/>
    </location>
</feature>
<dbReference type="PROSITE" id="PS50208">
    <property type="entry name" value="CASPASE_P20"/>
    <property type="match status" value="1"/>
</dbReference>
<dbReference type="OrthoDB" id="10036020at2759"/>
<dbReference type="Pfam" id="PF00656">
    <property type="entry name" value="Peptidase_C14"/>
    <property type="match status" value="1"/>
</dbReference>
<dbReference type="InterPro" id="IPR015917">
    <property type="entry name" value="Pept_C14A"/>
</dbReference>
<dbReference type="EMBL" id="OV696693">
    <property type="protein sequence ID" value="CAH1272668.1"/>
    <property type="molecule type" value="Genomic_DNA"/>
</dbReference>
<evidence type="ECO:0000256" key="4">
    <source>
        <dbReference type="SAM" id="MobiDB-lite"/>
    </source>
</evidence>
<feature type="compositionally biased region" description="Low complexity" evidence="4">
    <location>
        <begin position="134"/>
        <end position="146"/>
    </location>
</feature>
<name>A0A8K0AB42_BRALA</name>
<evidence type="ECO:0000256" key="2">
    <source>
        <dbReference type="ARBA" id="ARBA00022737"/>
    </source>
</evidence>
<dbReference type="PROSITE" id="PS50207">
    <property type="entry name" value="CASPASE_P10"/>
    <property type="match status" value="1"/>
</dbReference>
<organism evidence="8 9">
    <name type="scientific">Branchiostoma lanceolatum</name>
    <name type="common">Common lancelet</name>
    <name type="synonym">Amphioxus lanceolatum</name>
    <dbReference type="NCBI Taxonomy" id="7740"/>
    <lineage>
        <taxon>Eukaryota</taxon>
        <taxon>Metazoa</taxon>
        <taxon>Chordata</taxon>
        <taxon>Cephalochordata</taxon>
        <taxon>Leptocardii</taxon>
        <taxon>Amphioxiformes</taxon>
        <taxon>Branchiostomatidae</taxon>
        <taxon>Branchiostoma</taxon>
    </lineage>
</organism>
<dbReference type="Gene3D" id="1.10.533.10">
    <property type="entry name" value="Death Domain, Fas"/>
    <property type="match status" value="1"/>
</dbReference>
<feature type="domain" description="Caspase family p10" evidence="6">
    <location>
        <begin position="372"/>
        <end position="456"/>
    </location>
</feature>
<feature type="region of interest" description="Disordered" evidence="4">
    <location>
        <begin position="96"/>
        <end position="195"/>
    </location>
</feature>
<dbReference type="GO" id="GO:0004197">
    <property type="term" value="F:cysteine-type endopeptidase activity"/>
    <property type="evidence" value="ECO:0007669"/>
    <property type="project" value="InterPro"/>
</dbReference>
<evidence type="ECO:0000259" key="5">
    <source>
        <dbReference type="PROSITE" id="PS50168"/>
    </source>
</evidence>
<dbReference type="InterPro" id="IPR002138">
    <property type="entry name" value="Pept_C14_p10"/>
</dbReference>
<dbReference type="SMART" id="SM00115">
    <property type="entry name" value="CASc"/>
    <property type="match status" value="1"/>
</dbReference>
<evidence type="ECO:0000313" key="8">
    <source>
        <dbReference type="EMBL" id="CAH1272668.1"/>
    </source>
</evidence>
<feature type="domain" description="Caspase family p20" evidence="7">
    <location>
        <begin position="229"/>
        <end position="342"/>
    </location>
</feature>
<accession>A0A8K0AB42</accession>
<evidence type="ECO:0000256" key="3">
    <source>
        <dbReference type="RuleBase" id="RU003971"/>
    </source>
</evidence>
<dbReference type="PROSITE" id="PS50168">
    <property type="entry name" value="DED"/>
    <property type="match status" value="1"/>
</dbReference>
<dbReference type="InterPro" id="IPR001309">
    <property type="entry name" value="Pept_C14_p20"/>
</dbReference>
<evidence type="ECO:0000259" key="6">
    <source>
        <dbReference type="PROSITE" id="PS50207"/>
    </source>
</evidence>
<dbReference type="PANTHER" id="PTHR22576:SF41">
    <property type="entry name" value="CASPASE 14, APOPTOSIS-RELATED CYSTEINE PEPTIDASE"/>
    <property type="match status" value="1"/>
</dbReference>
<keyword evidence="9" id="KW-1185">Reference proteome</keyword>
<reference evidence="8" key="1">
    <citation type="submission" date="2022-01" db="EMBL/GenBank/DDBJ databases">
        <authorList>
            <person name="Braso-Vives M."/>
        </authorList>
    </citation>
    <scope>NUCLEOTIDE SEQUENCE</scope>
</reference>
<dbReference type="AlphaFoldDB" id="A0A8K0AB42"/>
<protein>
    <submittedName>
        <fullName evidence="8">CASP3 protein</fullName>
    </submittedName>
</protein>
<dbReference type="GO" id="GO:0042981">
    <property type="term" value="P:regulation of apoptotic process"/>
    <property type="evidence" value="ECO:0007669"/>
    <property type="project" value="InterPro"/>
</dbReference>
<dbReference type="Proteomes" id="UP000838412">
    <property type="component" value="Chromosome 8"/>
</dbReference>
<dbReference type="SUPFAM" id="SSF52129">
    <property type="entry name" value="Caspase-like"/>
    <property type="match status" value="1"/>
</dbReference>
<dbReference type="InterPro" id="IPR011029">
    <property type="entry name" value="DEATH-like_dom_sf"/>
</dbReference>
<dbReference type="InterPro" id="IPR001875">
    <property type="entry name" value="DED_dom"/>
</dbReference>
<dbReference type="SUPFAM" id="SSF47986">
    <property type="entry name" value="DEATH domain"/>
    <property type="match status" value="1"/>
</dbReference>
<dbReference type="InterPro" id="IPR052039">
    <property type="entry name" value="Caspase-related_regulators"/>
</dbReference>
<keyword evidence="2" id="KW-0677">Repeat</keyword>
<comment type="similarity">
    <text evidence="1 3">Belongs to the peptidase C14A family.</text>
</comment>
<evidence type="ECO:0000256" key="1">
    <source>
        <dbReference type="ARBA" id="ARBA00010134"/>
    </source>
</evidence>
<dbReference type="InterPro" id="IPR029030">
    <property type="entry name" value="Caspase-like_dom_sf"/>
</dbReference>
<dbReference type="InterPro" id="IPR011600">
    <property type="entry name" value="Pept_C14_caspase"/>
</dbReference>
<feature type="compositionally biased region" description="Polar residues" evidence="4">
    <location>
        <begin position="161"/>
        <end position="179"/>
    </location>
</feature>
<proteinExistence type="inferred from homology"/>
<evidence type="ECO:0000259" key="7">
    <source>
        <dbReference type="PROSITE" id="PS50208"/>
    </source>
</evidence>